<evidence type="ECO:0000313" key="1">
    <source>
        <dbReference type="EMBL" id="TBH73149.1"/>
    </source>
</evidence>
<evidence type="ECO:0008006" key="3">
    <source>
        <dbReference type="Google" id="ProtNLM"/>
    </source>
</evidence>
<dbReference type="RefSeq" id="WP_130923282.1">
    <property type="nucleotide sequence ID" value="NZ_JAANOM010000003.1"/>
</dbReference>
<name>A0A4Q9BAM0_9BACT</name>
<dbReference type="AlphaFoldDB" id="A0A4Q9BAM0"/>
<protein>
    <recommendedName>
        <fullName evidence="3">WbqC family protein</fullName>
    </recommendedName>
</protein>
<proteinExistence type="predicted"/>
<organism evidence="1 2">
    <name type="scientific">Aquirufa antheringensis</name>
    <dbReference type="NCBI Taxonomy" id="2516559"/>
    <lineage>
        <taxon>Bacteria</taxon>
        <taxon>Pseudomonadati</taxon>
        <taxon>Bacteroidota</taxon>
        <taxon>Cytophagia</taxon>
        <taxon>Cytophagales</taxon>
        <taxon>Flectobacillaceae</taxon>
        <taxon>Aquirufa</taxon>
    </lineage>
</organism>
<gene>
    <name evidence="1" type="ORF">EWU20_07170</name>
</gene>
<reference evidence="1 2" key="1">
    <citation type="submission" date="2019-02" db="EMBL/GenBank/DDBJ databases">
        <title>Genome of a new Bacteroidetes strain.</title>
        <authorList>
            <person name="Pitt A."/>
        </authorList>
    </citation>
    <scope>NUCLEOTIDE SEQUENCE [LARGE SCALE GENOMIC DNA]</scope>
    <source>
        <strain evidence="1 2">103A-SOEBACH</strain>
    </source>
</reference>
<dbReference type="InterPro" id="IPR014985">
    <property type="entry name" value="WbqC"/>
</dbReference>
<dbReference type="Pfam" id="PF08889">
    <property type="entry name" value="WbqC"/>
    <property type="match status" value="2"/>
</dbReference>
<accession>A0A4Q9BAM0</accession>
<keyword evidence="2" id="KW-1185">Reference proteome</keyword>
<dbReference type="OrthoDB" id="1523452at2"/>
<comment type="caution">
    <text evidence="1">The sequence shown here is derived from an EMBL/GenBank/DDBJ whole genome shotgun (WGS) entry which is preliminary data.</text>
</comment>
<dbReference type="Proteomes" id="UP000293583">
    <property type="component" value="Unassembled WGS sequence"/>
</dbReference>
<sequence>MHIETHYLPSLEYMTVLLQQPSLLFEVEENFPKQTFRNRCLILGANGVERLTVPVIHTSGEKTKTKDTKIDYSQNWMKQHQGAIQAAYGNAPYYEYFEPYLRQIFAKKRFFLVDLNIDLLSFVYRILDVPLVFEKTQEFGVYDGDSEYDQISAKKDWTTRSFYQNKSYRQCFGAEFVPNLSILDLLMNHGKESLTFLK</sequence>
<dbReference type="EMBL" id="SEWY01000003">
    <property type="protein sequence ID" value="TBH73149.1"/>
    <property type="molecule type" value="Genomic_DNA"/>
</dbReference>
<evidence type="ECO:0000313" key="2">
    <source>
        <dbReference type="Proteomes" id="UP000293583"/>
    </source>
</evidence>